<name>A0AA37RWE7_9GAMM</name>
<dbReference type="GO" id="GO:0005886">
    <property type="term" value="C:plasma membrane"/>
    <property type="evidence" value="ECO:0007669"/>
    <property type="project" value="UniProtKB-SubCell"/>
</dbReference>
<evidence type="ECO:0000256" key="7">
    <source>
        <dbReference type="ARBA" id="ARBA00023136"/>
    </source>
</evidence>
<reference evidence="12" key="1">
    <citation type="journal article" date="2014" name="Int. J. Syst. Evol. Microbiol.">
        <title>Complete genome sequence of Corynebacterium casei LMG S-19264T (=DSM 44701T), isolated from a smear-ripened cheese.</title>
        <authorList>
            <consortium name="US DOE Joint Genome Institute (JGI-PGF)"/>
            <person name="Walter F."/>
            <person name="Albersmeier A."/>
            <person name="Kalinowski J."/>
            <person name="Ruckert C."/>
        </authorList>
    </citation>
    <scope>NUCLEOTIDE SEQUENCE</scope>
    <source>
        <strain evidence="12">NBRC 101628</strain>
    </source>
</reference>
<evidence type="ECO:0000256" key="9">
    <source>
        <dbReference type="ARBA" id="ARBA00047594"/>
    </source>
</evidence>
<comment type="catalytic activity">
    <reaction evidence="9">
        <text>di-trans,octa-cis-undecaprenyl diphosphate + H2O = di-trans,octa-cis-undecaprenyl phosphate + phosphate + H(+)</text>
        <dbReference type="Rhea" id="RHEA:28094"/>
        <dbReference type="ChEBI" id="CHEBI:15377"/>
        <dbReference type="ChEBI" id="CHEBI:15378"/>
        <dbReference type="ChEBI" id="CHEBI:43474"/>
        <dbReference type="ChEBI" id="CHEBI:58405"/>
        <dbReference type="ChEBI" id="CHEBI:60392"/>
        <dbReference type="EC" id="3.6.1.27"/>
    </reaction>
</comment>
<comment type="subcellular location">
    <subcellularLocation>
        <location evidence="1">Cell membrane</location>
        <topology evidence="1">Multi-pass membrane protein</topology>
    </subcellularLocation>
</comment>
<evidence type="ECO:0000313" key="12">
    <source>
        <dbReference type="EMBL" id="GLP96935.1"/>
    </source>
</evidence>
<dbReference type="InterPro" id="IPR036938">
    <property type="entry name" value="PAP2/HPO_sf"/>
</dbReference>
<dbReference type="PANTHER" id="PTHR14969:SF62">
    <property type="entry name" value="DECAPRENYLPHOSPHORYL-5-PHOSPHORIBOSE PHOSPHATASE RV3807C-RELATED"/>
    <property type="match status" value="1"/>
</dbReference>
<dbReference type="PANTHER" id="PTHR14969">
    <property type="entry name" value="SPHINGOSINE-1-PHOSPHATE PHOSPHOHYDROLASE"/>
    <property type="match status" value="1"/>
</dbReference>
<dbReference type="Pfam" id="PF01569">
    <property type="entry name" value="PAP2"/>
    <property type="match status" value="1"/>
</dbReference>
<dbReference type="EC" id="3.6.1.27" evidence="2"/>
<dbReference type="RefSeq" id="WP_095504243.1">
    <property type="nucleotide sequence ID" value="NZ_BSNC01000005.1"/>
</dbReference>
<organism evidence="12 13">
    <name type="scientific">Paraferrimonas sedimenticola</name>
    <dbReference type="NCBI Taxonomy" id="375674"/>
    <lineage>
        <taxon>Bacteria</taxon>
        <taxon>Pseudomonadati</taxon>
        <taxon>Pseudomonadota</taxon>
        <taxon>Gammaproteobacteria</taxon>
        <taxon>Alteromonadales</taxon>
        <taxon>Ferrimonadaceae</taxon>
        <taxon>Paraferrimonas</taxon>
    </lineage>
</organism>
<evidence type="ECO:0000256" key="2">
    <source>
        <dbReference type="ARBA" id="ARBA00012374"/>
    </source>
</evidence>
<keyword evidence="4 10" id="KW-0812">Transmembrane</keyword>
<dbReference type="Gene3D" id="1.20.144.10">
    <property type="entry name" value="Phosphatidic acid phosphatase type 2/haloperoxidase"/>
    <property type="match status" value="1"/>
</dbReference>
<evidence type="ECO:0000256" key="6">
    <source>
        <dbReference type="ARBA" id="ARBA00022989"/>
    </source>
</evidence>
<dbReference type="InterPro" id="IPR000326">
    <property type="entry name" value="PAP2/HPO"/>
</dbReference>
<dbReference type="SUPFAM" id="SSF48317">
    <property type="entry name" value="Acid phosphatase/Vanadium-dependent haloperoxidase"/>
    <property type="match status" value="1"/>
</dbReference>
<evidence type="ECO:0000256" key="4">
    <source>
        <dbReference type="ARBA" id="ARBA00022692"/>
    </source>
</evidence>
<comment type="caution">
    <text evidence="12">The sequence shown here is derived from an EMBL/GenBank/DDBJ whole genome shotgun (WGS) entry which is preliminary data.</text>
</comment>
<evidence type="ECO:0000259" key="11">
    <source>
        <dbReference type="SMART" id="SM00014"/>
    </source>
</evidence>
<dbReference type="GO" id="GO:0050380">
    <property type="term" value="F:undecaprenyl-diphosphatase activity"/>
    <property type="evidence" value="ECO:0007669"/>
    <property type="project" value="UniProtKB-EC"/>
</dbReference>
<feature type="domain" description="Phosphatidic acid phosphatase type 2/haloperoxidase" evidence="11">
    <location>
        <begin position="59"/>
        <end position="172"/>
    </location>
</feature>
<protein>
    <recommendedName>
        <fullName evidence="2">undecaprenyl-diphosphate phosphatase</fullName>
        <ecNumber evidence="2">3.6.1.27</ecNumber>
    </recommendedName>
    <alternativeName>
        <fullName evidence="8">Undecaprenyl pyrophosphate phosphatase</fullName>
    </alternativeName>
</protein>
<dbReference type="Proteomes" id="UP001161422">
    <property type="component" value="Unassembled WGS sequence"/>
</dbReference>
<keyword evidence="6 10" id="KW-1133">Transmembrane helix</keyword>
<feature type="transmembrane region" description="Helical" evidence="10">
    <location>
        <begin position="59"/>
        <end position="77"/>
    </location>
</feature>
<keyword evidence="5" id="KW-0378">Hydrolase</keyword>
<keyword evidence="7 10" id="KW-0472">Membrane</keyword>
<sequence length="174" mass="19376">MRMTLARWDLQLLLWLRQLSFEKDLHRVAKLVSRSGDGELYFAFALLALMTHWQSGLDYFLTLLLAFAVELPLYWLLKNTCRRNRPAEICGTQGEAISAAIKPHDKFSFPSGHTCAAFLCATVTAQMYPPLAWIALTWASLIGLSRVLLAVHFPTDVLAGAALGYSIATIAMAF</sequence>
<dbReference type="SMART" id="SM00014">
    <property type="entry name" value="acidPPc"/>
    <property type="match status" value="1"/>
</dbReference>
<accession>A0AA37RWE7</accession>
<evidence type="ECO:0000256" key="10">
    <source>
        <dbReference type="SAM" id="Phobius"/>
    </source>
</evidence>
<evidence type="ECO:0000256" key="3">
    <source>
        <dbReference type="ARBA" id="ARBA00022475"/>
    </source>
</evidence>
<evidence type="ECO:0000256" key="8">
    <source>
        <dbReference type="ARBA" id="ARBA00032707"/>
    </source>
</evidence>
<reference evidence="12" key="2">
    <citation type="submission" date="2023-01" db="EMBL/GenBank/DDBJ databases">
        <title>Draft genome sequence of Paraferrimonas sedimenticola strain NBRC 101628.</title>
        <authorList>
            <person name="Sun Q."/>
            <person name="Mori K."/>
        </authorList>
    </citation>
    <scope>NUCLEOTIDE SEQUENCE</scope>
    <source>
        <strain evidence="12">NBRC 101628</strain>
    </source>
</reference>
<proteinExistence type="predicted"/>
<evidence type="ECO:0000256" key="1">
    <source>
        <dbReference type="ARBA" id="ARBA00004651"/>
    </source>
</evidence>
<evidence type="ECO:0000256" key="5">
    <source>
        <dbReference type="ARBA" id="ARBA00022801"/>
    </source>
</evidence>
<evidence type="ECO:0000313" key="13">
    <source>
        <dbReference type="Proteomes" id="UP001161422"/>
    </source>
</evidence>
<gene>
    <name evidence="12" type="ORF">GCM10007895_22410</name>
</gene>
<dbReference type="EMBL" id="BSNC01000005">
    <property type="protein sequence ID" value="GLP96935.1"/>
    <property type="molecule type" value="Genomic_DNA"/>
</dbReference>
<feature type="transmembrane region" description="Helical" evidence="10">
    <location>
        <begin position="131"/>
        <end position="151"/>
    </location>
</feature>
<dbReference type="AlphaFoldDB" id="A0AA37RWE7"/>
<keyword evidence="13" id="KW-1185">Reference proteome</keyword>
<keyword evidence="3" id="KW-1003">Cell membrane</keyword>